<evidence type="ECO:0000256" key="1">
    <source>
        <dbReference type="SAM" id="Phobius"/>
    </source>
</evidence>
<gene>
    <name evidence="2" type="ORF">ISU10_11685</name>
</gene>
<dbReference type="EMBL" id="JADKPO010000014">
    <property type="protein sequence ID" value="MBF4768427.1"/>
    <property type="molecule type" value="Genomic_DNA"/>
</dbReference>
<dbReference type="Proteomes" id="UP000660668">
    <property type="component" value="Unassembled WGS sequence"/>
</dbReference>
<comment type="caution">
    <text evidence="2">The sequence shown here is derived from an EMBL/GenBank/DDBJ whole genome shotgun (WGS) entry which is preliminary data.</text>
</comment>
<evidence type="ECO:0000313" key="2">
    <source>
        <dbReference type="EMBL" id="MBF4768427.1"/>
    </source>
</evidence>
<proteinExistence type="predicted"/>
<evidence type="ECO:0000313" key="3">
    <source>
        <dbReference type="Proteomes" id="UP000660668"/>
    </source>
</evidence>
<keyword evidence="1" id="KW-0472">Membrane</keyword>
<keyword evidence="1" id="KW-1133">Transmembrane helix</keyword>
<sequence>MALGVVVVALTVVCAALDWSLAVVGLVATVGLALLLGGVWWATKLAYVVRLDRLGYEVRLVRGAGVMRARWADVADASTVAVRGVSCVVLALRDGRTTTIPVSLLSGDRDEFVASLRARLQG</sequence>
<name>A0A930VPP9_9ACTN</name>
<reference evidence="2" key="1">
    <citation type="submission" date="2020-11" db="EMBL/GenBank/DDBJ databases">
        <title>Nocardioides cynanchi sp. nov., isolated from soil of rhizosphere of Cynanchum wilfordii.</title>
        <authorList>
            <person name="Lee J.-S."/>
            <person name="Suh M.K."/>
            <person name="Kim J.-S."/>
        </authorList>
    </citation>
    <scope>NUCLEOTIDE SEQUENCE</scope>
    <source>
        <strain evidence="2">KCTC 19276</strain>
    </source>
</reference>
<accession>A0A930VPP9</accession>
<protein>
    <recommendedName>
        <fullName evidence="4">PH domain-containing protein</fullName>
    </recommendedName>
</protein>
<keyword evidence="3" id="KW-1185">Reference proteome</keyword>
<keyword evidence="1" id="KW-0812">Transmembrane</keyword>
<evidence type="ECO:0008006" key="4">
    <source>
        <dbReference type="Google" id="ProtNLM"/>
    </source>
</evidence>
<dbReference type="RefSeq" id="WP_194696583.1">
    <property type="nucleotide sequence ID" value="NZ_JADKPO010000014.1"/>
</dbReference>
<dbReference type="AlphaFoldDB" id="A0A930VPP9"/>
<feature type="transmembrane region" description="Helical" evidence="1">
    <location>
        <begin position="25"/>
        <end position="43"/>
    </location>
</feature>
<organism evidence="2 3">
    <name type="scientific">Nocardioides agariphilus</name>
    <dbReference type="NCBI Taxonomy" id="433664"/>
    <lineage>
        <taxon>Bacteria</taxon>
        <taxon>Bacillati</taxon>
        <taxon>Actinomycetota</taxon>
        <taxon>Actinomycetes</taxon>
        <taxon>Propionibacteriales</taxon>
        <taxon>Nocardioidaceae</taxon>
        <taxon>Nocardioides</taxon>
    </lineage>
</organism>